<evidence type="ECO:0000313" key="4">
    <source>
        <dbReference type="WBParaSite" id="TCONS_00004853.p2"/>
    </source>
</evidence>
<name>A0AAF5D161_STRER</name>
<sequence>AVPGRGEAQPPSIPPSIGAPGSNGCDKGVDKFQEIGRKGPRGPRGKTGIEGPVGAVGSSASQGAPGIPGAPGNKGPTGQQGPEGVVGEPGNPGRPGKDAGYCPCPDKSGAAAVGAASAYNKR</sequence>
<keyword evidence="3" id="KW-1185">Reference proteome</keyword>
<feature type="compositionally biased region" description="Low complexity" evidence="2">
    <location>
        <begin position="76"/>
        <end position="91"/>
    </location>
</feature>
<dbReference type="AlphaFoldDB" id="A0AAF5D161"/>
<feature type="region of interest" description="Disordered" evidence="2">
    <location>
        <begin position="1"/>
        <end position="103"/>
    </location>
</feature>
<reference evidence="4" key="1">
    <citation type="submission" date="2024-02" db="UniProtKB">
        <authorList>
            <consortium name="WormBaseParasite"/>
        </authorList>
    </citation>
    <scope>IDENTIFICATION</scope>
</reference>
<protein>
    <submittedName>
        <fullName evidence="4">Col_cuticle_N domain-containing protein</fullName>
    </submittedName>
</protein>
<keyword evidence="1" id="KW-0677">Repeat</keyword>
<evidence type="ECO:0000256" key="1">
    <source>
        <dbReference type="ARBA" id="ARBA00022737"/>
    </source>
</evidence>
<dbReference type="WBParaSite" id="TCONS_00004853.p2">
    <property type="protein sequence ID" value="TCONS_00004853.p2"/>
    <property type="gene ID" value="XLOC_002981"/>
</dbReference>
<dbReference type="InterPro" id="IPR008160">
    <property type="entry name" value="Collagen"/>
</dbReference>
<proteinExistence type="predicted"/>
<organism evidence="3 4">
    <name type="scientific">Strongyloides stercoralis</name>
    <name type="common">Threadworm</name>
    <dbReference type="NCBI Taxonomy" id="6248"/>
    <lineage>
        <taxon>Eukaryota</taxon>
        <taxon>Metazoa</taxon>
        <taxon>Ecdysozoa</taxon>
        <taxon>Nematoda</taxon>
        <taxon>Chromadorea</taxon>
        <taxon>Rhabditida</taxon>
        <taxon>Tylenchina</taxon>
        <taxon>Panagrolaimomorpha</taxon>
        <taxon>Strongyloidoidea</taxon>
        <taxon>Strongyloididae</taxon>
        <taxon>Strongyloides</taxon>
    </lineage>
</organism>
<evidence type="ECO:0000313" key="3">
    <source>
        <dbReference type="Proteomes" id="UP000035681"/>
    </source>
</evidence>
<dbReference type="Proteomes" id="UP000035681">
    <property type="component" value="Unplaced"/>
</dbReference>
<dbReference type="Pfam" id="PF01391">
    <property type="entry name" value="Collagen"/>
    <property type="match status" value="1"/>
</dbReference>
<accession>A0AAF5D161</accession>
<feature type="compositionally biased region" description="Basic and acidic residues" evidence="2">
    <location>
        <begin position="27"/>
        <end position="37"/>
    </location>
</feature>
<evidence type="ECO:0000256" key="2">
    <source>
        <dbReference type="SAM" id="MobiDB-lite"/>
    </source>
</evidence>